<organism evidence="1 2">
    <name type="scientific">Dallia pectoralis</name>
    <name type="common">Alaska blackfish</name>
    <dbReference type="NCBI Taxonomy" id="75939"/>
    <lineage>
        <taxon>Eukaryota</taxon>
        <taxon>Metazoa</taxon>
        <taxon>Chordata</taxon>
        <taxon>Craniata</taxon>
        <taxon>Vertebrata</taxon>
        <taxon>Euteleostomi</taxon>
        <taxon>Actinopterygii</taxon>
        <taxon>Neopterygii</taxon>
        <taxon>Teleostei</taxon>
        <taxon>Protacanthopterygii</taxon>
        <taxon>Esociformes</taxon>
        <taxon>Umbridae</taxon>
        <taxon>Dallia</taxon>
    </lineage>
</organism>
<dbReference type="Proteomes" id="UP001157502">
    <property type="component" value="Chromosome 24"/>
</dbReference>
<gene>
    <name evidence="1" type="ORF">DPEC_G00269120</name>
</gene>
<comment type="caution">
    <text evidence="1">The sequence shown here is derived from an EMBL/GenBank/DDBJ whole genome shotgun (WGS) entry which is preliminary data.</text>
</comment>
<keyword evidence="2" id="KW-1185">Reference proteome</keyword>
<sequence>MCSDDEPQTDVIPDTVLHIETESFFVNRQQLARRSPYFRALFYGGGRESGERHIEIRGVGVDQFRVLMEYVLTSRLQLSRENVLRILETADFLQLERPRLLCCKFLERELHLSNCLGMMAYAWQLGCLELYTAARTVALTHLPAITTEEDFMFLSKESMADLLASDDLFVTGEDQVMELALRWAAFDLSRETDFMELVELVRPESLSLSYLTDLLTRLKGSDPQAKLICKLNDNFPVSWSMGRSVPLTRARETLYVLGGPHDQLKQSLYQFCPRSGRWQSHAPFQRRNLTQYSVAAVGENIVVTGGYFRDEVFWYSVDWVRMFQCRNERWVDGPPLQKSRHSHCSVGLGMELYVLGGSMDEGPKAHAEKLLLGGRGWQEVSPMARPVERAAAATLGPCIYVACGLDENGEVYGGVQRYRVNEDQWDVITYSPLPRYDLLATVLNGALYFLGGQTLRLDVDTDEWTVLEDDYLHRKFFGGCATVNGQIYLVSERKLNKALANMVLVDPYIDTCMETDSAIPCPVPVRGCVTMRLAS</sequence>
<reference evidence="1" key="1">
    <citation type="submission" date="2021-05" db="EMBL/GenBank/DDBJ databases">
        <authorList>
            <person name="Pan Q."/>
            <person name="Jouanno E."/>
            <person name="Zahm M."/>
            <person name="Klopp C."/>
            <person name="Cabau C."/>
            <person name="Louis A."/>
            <person name="Berthelot C."/>
            <person name="Parey E."/>
            <person name="Roest Crollius H."/>
            <person name="Montfort J."/>
            <person name="Robinson-Rechavi M."/>
            <person name="Bouchez O."/>
            <person name="Lampietro C."/>
            <person name="Lopez Roques C."/>
            <person name="Donnadieu C."/>
            <person name="Postlethwait J."/>
            <person name="Bobe J."/>
            <person name="Dillon D."/>
            <person name="Chandos A."/>
            <person name="von Hippel F."/>
            <person name="Guiguen Y."/>
        </authorList>
    </citation>
    <scope>NUCLEOTIDE SEQUENCE</scope>
    <source>
        <strain evidence="1">YG-Jan2019</strain>
    </source>
</reference>
<name>A0ACC2FPF5_DALPE</name>
<accession>A0ACC2FPF5</accession>
<evidence type="ECO:0000313" key="1">
    <source>
        <dbReference type="EMBL" id="KAJ7993120.1"/>
    </source>
</evidence>
<proteinExistence type="predicted"/>
<dbReference type="EMBL" id="CM055751">
    <property type="protein sequence ID" value="KAJ7993120.1"/>
    <property type="molecule type" value="Genomic_DNA"/>
</dbReference>
<protein>
    <submittedName>
        <fullName evidence="1">Uncharacterized protein</fullName>
    </submittedName>
</protein>
<evidence type="ECO:0000313" key="2">
    <source>
        <dbReference type="Proteomes" id="UP001157502"/>
    </source>
</evidence>